<dbReference type="GO" id="GO:0005739">
    <property type="term" value="C:mitochondrion"/>
    <property type="evidence" value="ECO:0007669"/>
    <property type="project" value="UniProtKB-SubCell"/>
</dbReference>
<accession>X0WY59</accession>
<dbReference type="PANTHER" id="PTHR10949">
    <property type="entry name" value="LIPOYL SYNTHASE"/>
    <property type="match status" value="1"/>
</dbReference>
<dbReference type="Pfam" id="PF16881">
    <property type="entry name" value="LIAS_N"/>
    <property type="match status" value="1"/>
</dbReference>
<dbReference type="InterPro" id="IPR013785">
    <property type="entry name" value="Aldolase_TIM"/>
</dbReference>
<dbReference type="AlphaFoldDB" id="X0WY59"/>
<feature type="non-terminal residue" evidence="9">
    <location>
        <position position="147"/>
    </location>
</feature>
<organism evidence="9">
    <name type="scientific">marine sediment metagenome</name>
    <dbReference type="NCBI Taxonomy" id="412755"/>
    <lineage>
        <taxon>unclassified sequences</taxon>
        <taxon>metagenomes</taxon>
        <taxon>ecological metagenomes</taxon>
    </lineage>
</organism>
<evidence type="ECO:0000256" key="4">
    <source>
        <dbReference type="ARBA" id="ARBA00022691"/>
    </source>
</evidence>
<dbReference type="InterPro" id="IPR003698">
    <property type="entry name" value="Lipoyl_synth"/>
</dbReference>
<dbReference type="Gene3D" id="3.20.20.70">
    <property type="entry name" value="Aldolase class I"/>
    <property type="match status" value="1"/>
</dbReference>
<dbReference type="InterPro" id="IPR031691">
    <property type="entry name" value="LIAS_N"/>
</dbReference>
<evidence type="ECO:0000256" key="2">
    <source>
        <dbReference type="ARBA" id="ARBA00004173"/>
    </source>
</evidence>
<protein>
    <recommendedName>
        <fullName evidence="8">Radical SAM core domain-containing protein</fullName>
    </recommendedName>
</protein>
<evidence type="ECO:0000256" key="1">
    <source>
        <dbReference type="ARBA" id="ARBA00001966"/>
    </source>
</evidence>
<dbReference type="GO" id="GO:0016992">
    <property type="term" value="F:lipoate synthase activity"/>
    <property type="evidence" value="ECO:0007669"/>
    <property type="project" value="InterPro"/>
</dbReference>
<dbReference type="PANTHER" id="PTHR10949:SF0">
    <property type="entry name" value="LIPOYL SYNTHASE, MITOCHONDRIAL"/>
    <property type="match status" value="1"/>
</dbReference>
<evidence type="ECO:0000256" key="3">
    <source>
        <dbReference type="ARBA" id="ARBA00022485"/>
    </source>
</evidence>
<feature type="domain" description="Radical SAM core" evidence="8">
    <location>
        <begin position="39"/>
        <end position="147"/>
    </location>
</feature>
<keyword evidence="3" id="KW-0004">4Fe-4S</keyword>
<dbReference type="PROSITE" id="PS51918">
    <property type="entry name" value="RADICAL_SAM"/>
    <property type="match status" value="1"/>
</dbReference>
<evidence type="ECO:0000256" key="6">
    <source>
        <dbReference type="ARBA" id="ARBA00023004"/>
    </source>
</evidence>
<gene>
    <name evidence="9" type="ORF">S01H1_56340</name>
</gene>
<proteinExistence type="predicted"/>
<name>X0WY59_9ZZZZ</name>
<keyword evidence="7" id="KW-0411">Iron-sulfur</keyword>
<evidence type="ECO:0000256" key="7">
    <source>
        <dbReference type="ARBA" id="ARBA00023014"/>
    </source>
</evidence>
<comment type="caution">
    <text evidence="9">The sequence shown here is derived from an EMBL/GenBank/DDBJ whole genome shotgun (WGS) entry which is preliminary data.</text>
</comment>
<evidence type="ECO:0000313" key="9">
    <source>
        <dbReference type="EMBL" id="GAG17681.1"/>
    </source>
</evidence>
<reference evidence="9" key="1">
    <citation type="journal article" date="2014" name="Front. Microbiol.">
        <title>High frequency of phylogenetically diverse reductive dehalogenase-homologous genes in deep subseafloor sedimentary metagenomes.</title>
        <authorList>
            <person name="Kawai M."/>
            <person name="Futagami T."/>
            <person name="Toyoda A."/>
            <person name="Takaki Y."/>
            <person name="Nishi S."/>
            <person name="Hori S."/>
            <person name="Arai W."/>
            <person name="Tsubouchi T."/>
            <person name="Morono Y."/>
            <person name="Uchiyama I."/>
            <person name="Ito T."/>
            <person name="Fujiyama A."/>
            <person name="Inagaki F."/>
            <person name="Takami H."/>
        </authorList>
    </citation>
    <scope>NUCLEOTIDE SEQUENCE</scope>
    <source>
        <strain evidence="9">Expedition CK06-06</strain>
    </source>
</reference>
<evidence type="ECO:0000259" key="8">
    <source>
        <dbReference type="PROSITE" id="PS51918"/>
    </source>
</evidence>
<dbReference type="InterPro" id="IPR058240">
    <property type="entry name" value="rSAM_sf"/>
</dbReference>
<keyword evidence="5" id="KW-0479">Metal-binding</keyword>
<sequence length="147" mass="16350">MKVSIHTGENYRQLRDLVQGQRLHTVCREARCPNIYECWERSSATLMILGDVCTRSCGFCAVKTGRPPVLDDQEPCRTARAVKAMGLRHCVITSVNRDELPDGGSSVWAETIRQVHQQVPGCSVEVLIPDFQGEQTALQRVIDAGPE</sequence>
<comment type="subcellular location">
    <subcellularLocation>
        <location evidence="2">Mitochondrion</location>
    </subcellularLocation>
</comment>
<dbReference type="Pfam" id="PF04055">
    <property type="entry name" value="Radical_SAM"/>
    <property type="match status" value="1"/>
</dbReference>
<dbReference type="GO" id="GO:0046872">
    <property type="term" value="F:metal ion binding"/>
    <property type="evidence" value="ECO:0007669"/>
    <property type="project" value="UniProtKB-KW"/>
</dbReference>
<dbReference type="NCBIfam" id="NF004019">
    <property type="entry name" value="PRK05481.1"/>
    <property type="match status" value="1"/>
</dbReference>
<evidence type="ECO:0000256" key="5">
    <source>
        <dbReference type="ARBA" id="ARBA00022723"/>
    </source>
</evidence>
<dbReference type="InterPro" id="IPR007197">
    <property type="entry name" value="rSAM"/>
</dbReference>
<comment type="cofactor">
    <cofactor evidence="1">
        <name>[4Fe-4S] cluster</name>
        <dbReference type="ChEBI" id="CHEBI:49883"/>
    </cofactor>
</comment>
<dbReference type="SUPFAM" id="SSF102114">
    <property type="entry name" value="Radical SAM enzymes"/>
    <property type="match status" value="1"/>
</dbReference>
<keyword evidence="4" id="KW-0949">S-adenosyl-L-methionine</keyword>
<dbReference type="EMBL" id="BARS01036678">
    <property type="protein sequence ID" value="GAG17681.1"/>
    <property type="molecule type" value="Genomic_DNA"/>
</dbReference>
<keyword evidence="6" id="KW-0408">Iron</keyword>
<dbReference type="GO" id="GO:0051539">
    <property type="term" value="F:4 iron, 4 sulfur cluster binding"/>
    <property type="evidence" value="ECO:0007669"/>
    <property type="project" value="UniProtKB-KW"/>
</dbReference>